<protein>
    <submittedName>
        <fullName evidence="1">DUF2949 domain-containing protein</fullName>
    </submittedName>
</protein>
<sequence length="83" mass="9727">METNSNLLQFLQEELAIGRDDLNLALHKRQRSSDPLPMLLWQYGLISLNQLQSILDWLDRQDSKELSNFVPKNSFLSNYLTTF</sequence>
<name>A0AAW9QQ54_9CHRO</name>
<evidence type="ECO:0000313" key="1">
    <source>
        <dbReference type="EMBL" id="MEG3439040.1"/>
    </source>
</evidence>
<dbReference type="AlphaFoldDB" id="A0AAW9QQ54"/>
<evidence type="ECO:0000313" key="2">
    <source>
        <dbReference type="Proteomes" id="UP001328733"/>
    </source>
</evidence>
<organism evidence="1 2">
    <name type="scientific">Pannus brasiliensis CCIBt3594</name>
    <dbReference type="NCBI Taxonomy" id="1427578"/>
    <lineage>
        <taxon>Bacteria</taxon>
        <taxon>Bacillati</taxon>
        <taxon>Cyanobacteriota</taxon>
        <taxon>Cyanophyceae</taxon>
        <taxon>Oscillatoriophycideae</taxon>
        <taxon>Chroococcales</taxon>
        <taxon>Microcystaceae</taxon>
        <taxon>Pannus</taxon>
    </lineage>
</organism>
<dbReference type="RefSeq" id="WP_332866523.1">
    <property type="nucleotide sequence ID" value="NZ_JBAFSM010000039.1"/>
</dbReference>
<dbReference type="EMBL" id="JBAFSM010000039">
    <property type="protein sequence ID" value="MEG3439040.1"/>
    <property type="molecule type" value="Genomic_DNA"/>
</dbReference>
<reference evidence="1 2" key="1">
    <citation type="submission" date="2024-01" db="EMBL/GenBank/DDBJ databases">
        <title>Genomic insights into the taxonomy and metabolism of the cyanobacterium Pannus brasiliensis CCIBt3594.</title>
        <authorList>
            <person name="Machado M."/>
            <person name="Botero N.B."/>
            <person name="Andreote A.P.D."/>
            <person name="Feitosa A.M.T."/>
            <person name="Popin R."/>
            <person name="Sivonen K."/>
            <person name="Fiore M.F."/>
        </authorList>
    </citation>
    <scope>NUCLEOTIDE SEQUENCE [LARGE SCALE GENOMIC DNA]</scope>
    <source>
        <strain evidence="1 2">CCIBt3594</strain>
    </source>
</reference>
<keyword evidence="2" id="KW-1185">Reference proteome</keyword>
<dbReference type="Proteomes" id="UP001328733">
    <property type="component" value="Unassembled WGS sequence"/>
</dbReference>
<proteinExistence type="predicted"/>
<gene>
    <name evidence="1" type="ORF">V0288_18080</name>
</gene>
<accession>A0AAW9QQ54</accession>
<dbReference type="Pfam" id="PF11165">
    <property type="entry name" value="DUF2949"/>
    <property type="match status" value="1"/>
</dbReference>
<dbReference type="InterPro" id="IPR021336">
    <property type="entry name" value="DUF2949"/>
</dbReference>
<comment type="caution">
    <text evidence="1">The sequence shown here is derived from an EMBL/GenBank/DDBJ whole genome shotgun (WGS) entry which is preliminary data.</text>
</comment>